<comment type="caution">
    <text evidence="3">The sequence shown here is derived from an EMBL/GenBank/DDBJ whole genome shotgun (WGS) entry which is preliminary data.</text>
</comment>
<evidence type="ECO:0000313" key="3">
    <source>
        <dbReference type="EMBL" id="KAG5572490.1"/>
    </source>
</evidence>
<evidence type="ECO:0000313" key="4">
    <source>
        <dbReference type="Proteomes" id="UP000824120"/>
    </source>
</evidence>
<dbReference type="AlphaFoldDB" id="A0A9J5WAD3"/>
<keyword evidence="1" id="KW-0175">Coiled coil</keyword>
<feature type="region of interest" description="Disordered" evidence="2">
    <location>
        <begin position="1"/>
        <end position="20"/>
    </location>
</feature>
<name>A0A9J5WAD3_SOLCO</name>
<feature type="coiled-coil region" evidence="1">
    <location>
        <begin position="46"/>
        <end position="73"/>
    </location>
</feature>
<gene>
    <name evidence="3" type="ORF">H5410_062256</name>
</gene>
<protein>
    <submittedName>
        <fullName evidence="3">Uncharacterized protein</fullName>
    </submittedName>
</protein>
<evidence type="ECO:0000256" key="1">
    <source>
        <dbReference type="SAM" id="Coils"/>
    </source>
</evidence>
<reference evidence="3 4" key="1">
    <citation type="submission" date="2020-09" db="EMBL/GenBank/DDBJ databases">
        <title>De no assembly of potato wild relative species, Solanum commersonii.</title>
        <authorList>
            <person name="Cho K."/>
        </authorList>
    </citation>
    <scope>NUCLEOTIDE SEQUENCE [LARGE SCALE GENOMIC DNA]</scope>
    <source>
        <strain evidence="3">LZ3.2</strain>
        <tissue evidence="3">Leaf</tissue>
    </source>
</reference>
<organism evidence="3 4">
    <name type="scientific">Solanum commersonii</name>
    <name type="common">Commerson's wild potato</name>
    <name type="synonym">Commerson's nightshade</name>
    <dbReference type="NCBI Taxonomy" id="4109"/>
    <lineage>
        <taxon>Eukaryota</taxon>
        <taxon>Viridiplantae</taxon>
        <taxon>Streptophyta</taxon>
        <taxon>Embryophyta</taxon>
        <taxon>Tracheophyta</taxon>
        <taxon>Spermatophyta</taxon>
        <taxon>Magnoliopsida</taxon>
        <taxon>eudicotyledons</taxon>
        <taxon>Gunneridae</taxon>
        <taxon>Pentapetalae</taxon>
        <taxon>asterids</taxon>
        <taxon>lamiids</taxon>
        <taxon>Solanales</taxon>
        <taxon>Solanaceae</taxon>
        <taxon>Solanoideae</taxon>
        <taxon>Solaneae</taxon>
        <taxon>Solanum</taxon>
    </lineage>
</organism>
<keyword evidence="4" id="KW-1185">Reference proteome</keyword>
<sequence>MARTNSEEDEKDDKQSKVSFHHIRGDLHSYSKRKLESVVNTLMDGHQSVISKKDQLIDEYASLRKENVNLEKNDHCIQNKMKEPRNDLYPVIKKNEALHKELHITKIETTHNMRWKRSSIMLDNIQKGQFSTRHGIGFNQNSIEITNFYKDCLCIHYGLTRHKSNACPKKLKEHANNLRFLKKPGGERITKLVPNLKPYQNRLRKISFIPFLVNKDPSGSWFPKLTVEY</sequence>
<accession>A0A9J5WAD3</accession>
<evidence type="ECO:0000256" key="2">
    <source>
        <dbReference type="SAM" id="MobiDB-lite"/>
    </source>
</evidence>
<dbReference type="EMBL" id="JACXVP010000012">
    <property type="protein sequence ID" value="KAG5572490.1"/>
    <property type="molecule type" value="Genomic_DNA"/>
</dbReference>
<proteinExistence type="predicted"/>
<dbReference type="Proteomes" id="UP000824120">
    <property type="component" value="Chromosome 12"/>
</dbReference>